<reference evidence="1 2" key="1">
    <citation type="submission" date="2018-08" db="EMBL/GenBank/DDBJ databases">
        <title>A genome reference for cultivated species of the human gut microbiota.</title>
        <authorList>
            <person name="Zou Y."/>
            <person name="Xue W."/>
            <person name="Luo G."/>
        </authorList>
    </citation>
    <scope>NUCLEOTIDE SEQUENCE [LARGE SCALE GENOMIC DNA]</scope>
    <source>
        <strain evidence="1 2">AF38-2</strain>
    </source>
</reference>
<dbReference type="EMBL" id="QROO01000003">
    <property type="protein sequence ID" value="RHL40858.1"/>
    <property type="molecule type" value="Genomic_DNA"/>
</dbReference>
<accession>A0A415KX81</accession>
<sequence>MIKQMLMKKVVLLNGLIALMLVGCSKSSDEAGGGAADDRTPIMLSLGTQQPGITVDGPRTRGAGAIGVPGADGTLGTWNGQKLKILAFRKNKISVEAADVEDIGAVGAWATTTTQAAVSGLAWENGATLYYPIQNAYDFYGYYIDDAMNGDPVITPDTEGADAIPGYVSIPVAIDGSQDLMVAKAELTDAQKAILDTYLDAGATDEEKEAMYARAYSSYTARRGVQPQMMFKHLLSRLTVGVKAGTSEIVSAGQDGVYITSLELTDVYNKGNMIVSVASQKLEPVESSKTDGTLSLGIIGDNVADLTIDGISFKGVKPTSTTDLVPIGESVMAMPGETSFNVAIKMRQVKDGKLLKTDEIPFESIVKAPAAKEMGEDGNPINIAKDENGNILKDNKGNILYRFLEGYTYYVKLTMNGLEDIEITASLTPWKDGGDIPVTPGEDE</sequence>
<comment type="caution">
    <text evidence="1">The sequence shown here is derived from an EMBL/GenBank/DDBJ whole genome shotgun (WGS) entry which is preliminary data.</text>
</comment>
<dbReference type="PROSITE" id="PS51257">
    <property type="entry name" value="PROKAR_LIPOPROTEIN"/>
    <property type="match status" value="1"/>
</dbReference>
<dbReference type="Pfam" id="PF13149">
    <property type="entry name" value="Mfa_like_1"/>
    <property type="match status" value="1"/>
</dbReference>
<organism evidence="1 2">
    <name type="scientific">Bacteroides xylanisolvens</name>
    <dbReference type="NCBI Taxonomy" id="371601"/>
    <lineage>
        <taxon>Bacteria</taxon>
        <taxon>Pseudomonadati</taxon>
        <taxon>Bacteroidota</taxon>
        <taxon>Bacteroidia</taxon>
        <taxon>Bacteroidales</taxon>
        <taxon>Bacteroidaceae</taxon>
        <taxon>Bacteroides</taxon>
    </lineage>
</organism>
<proteinExistence type="predicted"/>
<name>A0A415KX81_9BACE</name>
<dbReference type="Proteomes" id="UP000284495">
    <property type="component" value="Unassembled WGS sequence"/>
</dbReference>
<dbReference type="CDD" id="cd13120">
    <property type="entry name" value="BF2867_like_N"/>
    <property type="match status" value="1"/>
</dbReference>
<evidence type="ECO:0000313" key="1">
    <source>
        <dbReference type="EMBL" id="RHL40858.1"/>
    </source>
</evidence>
<evidence type="ECO:0000313" key="2">
    <source>
        <dbReference type="Proteomes" id="UP000284495"/>
    </source>
</evidence>
<dbReference type="AlphaFoldDB" id="A0A415KX81"/>
<dbReference type="InterPro" id="IPR025049">
    <property type="entry name" value="Mfa-like_1"/>
</dbReference>
<protein>
    <submittedName>
        <fullName evidence="1">Uncharacterized protein</fullName>
    </submittedName>
</protein>
<gene>
    <name evidence="1" type="ORF">DW027_03115</name>
</gene>